<dbReference type="EMBL" id="QYRN01000003">
    <property type="protein sequence ID" value="RIY01963.1"/>
    <property type="molecule type" value="Genomic_DNA"/>
</dbReference>
<feature type="domain" description="N-acetyltransferase" evidence="1">
    <location>
        <begin position="18"/>
        <end position="169"/>
    </location>
</feature>
<dbReference type="PROSITE" id="PS51186">
    <property type="entry name" value="GNAT"/>
    <property type="match status" value="1"/>
</dbReference>
<keyword evidence="3" id="KW-1185">Reference proteome</keyword>
<evidence type="ECO:0000259" key="1">
    <source>
        <dbReference type="PROSITE" id="PS51186"/>
    </source>
</evidence>
<dbReference type="RefSeq" id="WP_119539100.1">
    <property type="nucleotide sequence ID" value="NZ_QYRN01000003.1"/>
</dbReference>
<protein>
    <submittedName>
        <fullName evidence="2">N-acetyltransferase</fullName>
    </submittedName>
</protein>
<dbReference type="SUPFAM" id="SSF55729">
    <property type="entry name" value="Acyl-CoA N-acyltransferases (Nat)"/>
    <property type="match status" value="1"/>
</dbReference>
<dbReference type="CDD" id="cd04301">
    <property type="entry name" value="NAT_SF"/>
    <property type="match status" value="1"/>
</dbReference>
<evidence type="ECO:0000313" key="2">
    <source>
        <dbReference type="EMBL" id="RIY01963.1"/>
    </source>
</evidence>
<keyword evidence="2" id="KW-0808">Transferase</keyword>
<evidence type="ECO:0000313" key="3">
    <source>
        <dbReference type="Proteomes" id="UP000265750"/>
    </source>
</evidence>
<dbReference type="Proteomes" id="UP000265750">
    <property type="component" value="Unassembled WGS sequence"/>
</dbReference>
<dbReference type="InterPro" id="IPR016181">
    <property type="entry name" value="Acyl_CoA_acyltransferase"/>
</dbReference>
<dbReference type="GO" id="GO:0016747">
    <property type="term" value="F:acyltransferase activity, transferring groups other than amino-acyl groups"/>
    <property type="evidence" value="ECO:0007669"/>
    <property type="project" value="InterPro"/>
</dbReference>
<gene>
    <name evidence="2" type="ORF">D3218_06480</name>
</gene>
<name>A0A3A1WU64_9HYPH</name>
<dbReference type="OrthoDB" id="9815099at2"/>
<dbReference type="AlphaFoldDB" id="A0A3A1WU64"/>
<dbReference type="InterPro" id="IPR000182">
    <property type="entry name" value="GNAT_dom"/>
</dbReference>
<dbReference type="Pfam" id="PF13508">
    <property type="entry name" value="Acetyltransf_7"/>
    <property type="match status" value="1"/>
</dbReference>
<proteinExistence type="predicted"/>
<accession>A0A3A1WU64</accession>
<organism evidence="2 3">
    <name type="scientific">Aureimonas flava</name>
    <dbReference type="NCBI Taxonomy" id="2320271"/>
    <lineage>
        <taxon>Bacteria</taxon>
        <taxon>Pseudomonadati</taxon>
        <taxon>Pseudomonadota</taxon>
        <taxon>Alphaproteobacteria</taxon>
        <taxon>Hyphomicrobiales</taxon>
        <taxon>Aurantimonadaceae</taxon>
        <taxon>Aureimonas</taxon>
    </lineage>
</organism>
<dbReference type="Gene3D" id="3.40.630.30">
    <property type="match status" value="1"/>
</dbReference>
<reference evidence="3" key="1">
    <citation type="submission" date="2018-09" db="EMBL/GenBank/DDBJ databases">
        <authorList>
            <person name="Tuo L."/>
        </authorList>
    </citation>
    <scope>NUCLEOTIDE SEQUENCE [LARGE SCALE GENOMIC DNA]</scope>
    <source>
        <strain evidence="3">M2BS4Y-1</strain>
    </source>
</reference>
<comment type="caution">
    <text evidence="2">The sequence shown here is derived from an EMBL/GenBank/DDBJ whole genome shotgun (WGS) entry which is preliminary data.</text>
</comment>
<sequence>MFARAPFFADLPAPTPAVRLRAETAADEAAREALLDAAMGPNRRRKSSEAIRRDRLPAEGLSLVAESDAGELLGTVRLWNVAAGARSGEPVPALLLGPLVVSSCCEGLGIGSALMRRAVAESRWRGHAAIVLVGDAPFYERFGFGADMAADLVMPGPFERHRLLGLALRDGALAGAAGLIVPTGLPASRALAA</sequence>